<dbReference type="OrthoDB" id="2065409at2"/>
<dbReference type="InterPro" id="IPR054353">
    <property type="entry name" value="IstA-like_C"/>
</dbReference>
<evidence type="ECO:0000256" key="1">
    <source>
        <dbReference type="SAM" id="MobiDB-lite"/>
    </source>
</evidence>
<evidence type="ECO:0000259" key="2">
    <source>
        <dbReference type="Pfam" id="PF22483"/>
    </source>
</evidence>
<dbReference type="Proteomes" id="UP000231791">
    <property type="component" value="Chromosome"/>
</dbReference>
<dbReference type="GeneID" id="94019117"/>
<dbReference type="Pfam" id="PF22483">
    <property type="entry name" value="Mu-transpos_C_2"/>
    <property type="match status" value="1"/>
</dbReference>
<keyword evidence="4" id="KW-1185">Reference proteome</keyword>
<organism evidence="3 4">
    <name type="scientific">Streptomyces lavendulae subsp. lavendulae</name>
    <dbReference type="NCBI Taxonomy" id="58340"/>
    <lineage>
        <taxon>Bacteria</taxon>
        <taxon>Bacillati</taxon>
        <taxon>Actinomycetota</taxon>
        <taxon>Actinomycetes</taxon>
        <taxon>Kitasatosporales</taxon>
        <taxon>Streptomycetaceae</taxon>
        <taxon>Streptomyces</taxon>
    </lineage>
</organism>
<proteinExistence type="predicted"/>
<gene>
    <name evidence="3" type="ORF">SLAV_01625</name>
</gene>
<reference evidence="3 4" key="1">
    <citation type="submission" date="2017-11" db="EMBL/GenBank/DDBJ databases">
        <title>Complete genome sequence of Streptomyces lavendulae subsp. lavendulae CCM 3239 (formerly 'Streptomyces aureofaciens CCM 3239'), the producer of the angucycline-type antibiotic auricin.</title>
        <authorList>
            <person name="Busche T."/>
            <person name="Novakova R."/>
            <person name="Al'Dilaimi A."/>
            <person name="Homerova D."/>
            <person name="Feckova L."/>
            <person name="Rezuchova B."/>
            <person name="Mingyar E."/>
            <person name="Csolleiova D."/>
            <person name="Bekeova C."/>
            <person name="Winkler A."/>
            <person name="Sevcikova B."/>
            <person name="Kalinowski J."/>
            <person name="Kormanec J."/>
            <person name="Ruckert C."/>
        </authorList>
    </citation>
    <scope>NUCLEOTIDE SEQUENCE [LARGE SCALE GENOMIC DNA]</scope>
    <source>
        <strain evidence="3 4">CCM 3239</strain>
    </source>
</reference>
<name>A0A2K8P923_STRLA</name>
<dbReference type="KEGG" id="slx:SLAV_01625"/>
<dbReference type="AlphaFoldDB" id="A0A2K8P923"/>
<dbReference type="EMBL" id="CP024985">
    <property type="protein sequence ID" value="ATZ22253.1"/>
    <property type="molecule type" value="Genomic_DNA"/>
</dbReference>
<feature type="domain" description="Transposase for insertion sequence element IS21-like C-terminal" evidence="2">
    <location>
        <begin position="68"/>
        <end position="134"/>
    </location>
</feature>
<evidence type="ECO:0000313" key="3">
    <source>
        <dbReference type="EMBL" id="ATZ22253.1"/>
    </source>
</evidence>
<evidence type="ECO:0000313" key="4">
    <source>
        <dbReference type="Proteomes" id="UP000231791"/>
    </source>
</evidence>
<accession>A0A2K8P923</accession>
<protein>
    <recommendedName>
        <fullName evidence="2">Transposase for insertion sequence element IS21-like C-terminal domain-containing protein</fullName>
    </recommendedName>
</protein>
<feature type="region of interest" description="Disordered" evidence="1">
    <location>
        <begin position="1"/>
        <end position="34"/>
    </location>
</feature>
<dbReference type="RefSeq" id="WP_030226713.1">
    <property type="nucleotide sequence ID" value="NZ_CP024985.1"/>
</dbReference>
<sequence length="139" mass="14972">MTAHAVHPGYAATSLRGHPAPAHRSAPARDDERARRLRDLRMDERRRLIEGASVTAADLAAAEPLLDVPTRPFPAEPEVERTVSPQGLVCFDGNPYSVPPGLPGAQVKVLHRLGEDYLHILTVGRAVVAKHRRAPSGSG</sequence>